<dbReference type="PATRIC" id="fig|1353533.3.peg.3624"/>
<feature type="signal peptide" evidence="1">
    <location>
        <begin position="1"/>
        <end position="19"/>
    </location>
</feature>
<dbReference type="GO" id="GO:0006508">
    <property type="term" value="P:proteolysis"/>
    <property type="evidence" value="ECO:0007669"/>
    <property type="project" value="InterPro"/>
</dbReference>
<proteinExistence type="predicted"/>
<dbReference type="Proteomes" id="UP000017820">
    <property type="component" value="Unassembled WGS sequence"/>
</dbReference>
<dbReference type="GeneID" id="29918225"/>
<feature type="chain" id="PRO_5004719093" description="PDZ domain-containing protein" evidence="1">
    <location>
        <begin position="20"/>
        <end position="410"/>
    </location>
</feature>
<dbReference type="PROSITE" id="PS51257">
    <property type="entry name" value="PROKAR_LIPOPROTEIN"/>
    <property type="match status" value="1"/>
</dbReference>
<dbReference type="GO" id="GO:0004190">
    <property type="term" value="F:aspartic-type endopeptidase activity"/>
    <property type="evidence" value="ECO:0007669"/>
    <property type="project" value="InterPro"/>
</dbReference>
<comment type="caution">
    <text evidence="3">The sequence shown here is derived from an EMBL/GenBank/DDBJ whole genome shotgun (WGS) entry which is preliminary data.</text>
</comment>
<dbReference type="PROSITE" id="PS00141">
    <property type="entry name" value="ASP_PROTEASE"/>
    <property type="match status" value="1"/>
</dbReference>
<dbReference type="Gene3D" id="2.30.42.10">
    <property type="match status" value="1"/>
</dbReference>
<dbReference type="InterPro" id="IPR021109">
    <property type="entry name" value="Peptidase_aspartic_dom_sf"/>
</dbReference>
<sequence length="410" mass="45734">MKLFVVLLGAMTLSGCSVANYIRLKYENDDIQPHWQAGQKTTQVDAQISAKPYVYMSINGVQGFKMMIDTGASISILNDSKKVKALALKEGYSLELGGWGDGKNSHGFQTEVSDIQLGKVNFKNVSFAYMPVTESEYFLRDDEAVFDGVLGHDILKHFTWYIDSKAGTIDISREPYQPSEQDISIPMRVSLSKLYFDSEVDLGDNQIMSQELVLDTGSRHYFKLNNYHVRDLGYEFKGKTVTGSDFGLSGQTIHQRGTIPSLQIAGLELSNVKTNFIEGGDDGKSVLGSSILSHFNYVIDYHNVSLHLKPYNSVLFNARYNLLGLELRKLVNGAFVVRYIMPDMAAFGAGIKVGDEVLSFNGIEAHRLSQKDWIEVSATQGEHELCISRDNLCFKLSADHVAGYSNDFKY</sequence>
<evidence type="ECO:0000313" key="4">
    <source>
        <dbReference type="Proteomes" id="UP000017820"/>
    </source>
</evidence>
<accession>V4HQW3</accession>
<protein>
    <recommendedName>
        <fullName evidence="2">PDZ domain-containing protein</fullName>
    </recommendedName>
</protein>
<dbReference type="AlphaFoldDB" id="V4HQW3"/>
<dbReference type="InterPro" id="IPR036034">
    <property type="entry name" value="PDZ_sf"/>
</dbReference>
<evidence type="ECO:0000256" key="1">
    <source>
        <dbReference type="SAM" id="SignalP"/>
    </source>
</evidence>
<gene>
    <name evidence="3" type="ORF">PL2TA16_05025</name>
</gene>
<dbReference type="InterPro" id="IPR001969">
    <property type="entry name" value="Aspartic_peptidase_AS"/>
</dbReference>
<dbReference type="Pfam" id="PF13650">
    <property type="entry name" value="Asp_protease_2"/>
    <property type="match status" value="2"/>
</dbReference>
<dbReference type="SUPFAM" id="SSF50156">
    <property type="entry name" value="PDZ domain-like"/>
    <property type="match status" value="1"/>
</dbReference>
<dbReference type="EMBL" id="AUSV01000086">
    <property type="protein sequence ID" value="ESP92188.1"/>
    <property type="molecule type" value="Genomic_DNA"/>
</dbReference>
<dbReference type="RefSeq" id="WP_023400485.1">
    <property type="nucleotide sequence ID" value="NZ_AUSV01000086.1"/>
</dbReference>
<reference evidence="3 4" key="1">
    <citation type="submission" date="2013-07" db="EMBL/GenBank/DDBJ databases">
        <title>Draft genome sequence of Pseudoalteromonas luteoviolacea 2ta16.</title>
        <authorList>
            <person name="Allen E.E."/>
            <person name="Azam F."/>
            <person name="Podell S."/>
        </authorList>
    </citation>
    <scope>NUCLEOTIDE SEQUENCE [LARGE SCALE GENOMIC DNA]</scope>
    <source>
        <strain evidence="3 4">2ta16</strain>
    </source>
</reference>
<dbReference type="PROSITE" id="PS50106">
    <property type="entry name" value="PDZ"/>
    <property type="match status" value="1"/>
</dbReference>
<evidence type="ECO:0000259" key="2">
    <source>
        <dbReference type="PROSITE" id="PS50106"/>
    </source>
</evidence>
<organism evidence="3 4">
    <name type="scientific">Pseudoalteromonas luteoviolacea (strain 2ta16)</name>
    <dbReference type="NCBI Taxonomy" id="1353533"/>
    <lineage>
        <taxon>Bacteria</taxon>
        <taxon>Pseudomonadati</taxon>
        <taxon>Pseudomonadota</taxon>
        <taxon>Gammaproteobacteria</taxon>
        <taxon>Alteromonadales</taxon>
        <taxon>Pseudoalteromonadaceae</taxon>
        <taxon>Pseudoalteromonas</taxon>
    </lineage>
</organism>
<keyword evidence="1" id="KW-0732">Signal</keyword>
<feature type="domain" description="PDZ" evidence="2">
    <location>
        <begin position="303"/>
        <end position="372"/>
    </location>
</feature>
<dbReference type="InterPro" id="IPR001478">
    <property type="entry name" value="PDZ"/>
</dbReference>
<dbReference type="SUPFAM" id="SSF50630">
    <property type="entry name" value="Acid proteases"/>
    <property type="match status" value="1"/>
</dbReference>
<dbReference type="Gene3D" id="2.40.70.10">
    <property type="entry name" value="Acid Proteases"/>
    <property type="match status" value="2"/>
</dbReference>
<name>V4HQW3_PSEL2</name>
<evidence type="ECO:0000313" key="3">
    <source>
        <dbReference type="EMBL" id="ESP92188.1"/>
    </source>
</evidence>